<keyword evidence="11 15" id="KW-0457">Lysine biosynthesis</keyword>
<dbReference type="InterPro" id="IPR001261">
    <property type="entry name" value="ArgE/DapE_CS"/>
</dbReference>
<proteinExistence type="inferred from homology"/>
<feature type="binding site" evidence="15">
    <location>
        <position position="102"/>
    </location>
    <ligand>
        <name>Zn(2+)</name>
        <dbReference type="ChEBI" id="CHEBI:29105"/>
        <label>1</label>
    </ligand>
</feature>
<accession>A0A9X2LBC5</accession>
<dbReference type="GO" id="GO:0019877">
    <property type="term" value="P:diaminopimelate biosynthetic process"/>
    <property type="evidence" value="ECO:0007669"/>
    <property type="project" value="UniProtKB-UniRule"/>
</dbReference>
<dbReference type="SUPFAM" id="SSF55031">
    <property type="entry name" value="Bacterial exopeptidase dimerisation domain"/>
    <property type="match status" value="1"/>
</dbReference>
<dbReference type="InterPro" id="IPR002933">
    <property type="entry name" value="Peptidase_M20"/>
</dbReference>
<dbReference type="EC" id="3.5.1.18" evidence="4 15"/>
<dbReference type="CDD" id="cd03891">
    <property type="entry name" value="M20_DapE_proteobac"/>
    <property type="match status" value="1"/>
</dbReference>
<evidence type="ECO:0000256" key="15">
    <source>
        <dbReference type="HAMAP-Rule" id="MF_01690"/>
    </source>
</evidence>
<reference evidence="17" key="1">
    <citation type="submission" date="2022-07" db="EMBL/GenBank/DDBJ databases">
        <title>Parvularcula maris sp. nov., an algicidal bacterium isolated from seawater.</title>
        <authorList>
            <person name="Li F."/>
        </authorList>
    </citation>
    <scope>NUCLEOTIDE SEQUENCE</scope>
    <source>
        <strain evidence="17">BGMRC 0090</strain>
    </source>
</reference>
<dbReference type="GO" id="GO:0008777">
    <property type="term" value="F:acetylornithine deacetylase activity"/>
    <property type="evidence" value="ECO:0007669"/>
    <property type="project" value="TreeGrafter"/>
</dbReference>
<feature type="binding site" evidence="15">
    <location>
        <position position="69"/>
    </location>
    <ligand>
        <name>Zn(2+)</name>
        <dbReference type="ChEBI" id="CHEBI:29105"/>
        <label>1</label>
    </ligand>
</feature>
<dbReference type="RefSeq" id="WP_256620269.1">
    <property type="nucleotide sequence ID" value="NZ_JANIBC010000017.1"/>
</dbReference>
<dbReference type="GO" id="GO:0009089">
    <property type="term" value="P:lysine biosynthetic process via diaminopimelate"/>
    <property type="evidence" value="ECO:0007669"/>
    <property type="project" value="UniProtKB-UniRule"/>
</dbReference>
<dbReference type="PROSITE" id="PS00759">
    <property type="entry name" value="ARGE_DAPE_CPG2_2"/>
    <property type="match status" value="1"/>
</dbReference>
<evidence type="ECO:0000259" key="16">
    <source>
        <dbReference type="Pfam" id="PF07687"/>
    </source>
</evidence>
<evidence type="ECO:0000256" key="3">
    <source>
        <dbReference type="ARBA" id="ARBA00011738"/>
    </source>
</evidence>
<feature type="binding site" evidence="15">
    <location>
        <position position="347"/>
    </location>
    <ligand>
        <name>Zn(2+)</name>
        <dbReference type="ChEBI" id="CHEBI:29105"/>
        <label>2</label>
    </ligand>
</feature>
<dbReference type="GO" id="GO:0009014">
    <property type="term" value="F:succinyl-diaminopimelate desuccinylase activity"/>
    <property type="evidence" value="ECO:0007669"/>
    <property type="project" value="UniProtKB-UniRule"/>
</dbReference>
<comment type="function">
    <text evidence="15">Catalyzes the hydrolysis of N-succinyl-L,L-diaminopimelic acid (SDAP), forming succinate and LL-2,6-diaminopimelate (DAP), an intermediate involved in the bacterial biosynthesis of lysine and meso-diaminopimelic acid, an essential component of bacterial cell walls.</text>
</comment>
<evidence type="ECO:0000256" key="11">
    <source>
        <dbReference type="ARBA" id="ARBA00023154"/>
    </source>
</evidence>
<keyword evidence="8 15" id="KW-0378">Hydrolase</keyword>
<evidence type="ECO:0000256" key="9">
    <source>
        <dbReference type="ARBA" id="ARBA00022833"/>
    </source>
</evidence>
<comment type="similarity">
    <text evidence="2 15">Belongs to the peptidase M20A family. DapE subfamily.</text>
</comment>
<dbReference type="PANTHER" id="PTHR43808:SF31">
    <property type="entry name" value="N-ACETYL-L-CITRULLINE DEACETYLASE"/>
    <property type="match status" value="1"/>
</dbReference>
<feature type="binding site" evidence="15">
    <location>
        <position position="102"/>
    </location>
    <ligand>
        <name>Zn(2+)</name>
        <dbReference type="ChEBI" id="CHEBI:29105"/>
        <label>2</label>
    </ligand>
</feature>
<feature type="active site" evidence="15">
    <location>
        <position position="71"/>
    </location>
</feature>
<dbReference type="PANTHER" id="PTHR43808">
    <property type="entry name" value="ACETYLORNITHINE DEACETYLASE"/>
    <property type="match status" value="1"/>
</dbReference>
<gene>
    <name evidence="15 17" type="primary">dapE</name>
    <name evidence="17" type="ORF">NOG11_13300</name>
</gene>
<dbReference type="GO" id="GO:0006526">
    <property type="term" value="P:L-arginine biosynthetic process"/>
    <property type="evidence" value="ECO:0007669"/>
    <property type="project" value="TreeGrafter"/>
</dbReference>
<evidence type="ECO:0000313" key="18">
    <source>
        <dbReference type="Proteomes" id="UP001142610"/>
    </source>
</evidence>
<dbReference type="NCBIfam" id="NF009557">
    <property type="entry name" value="PRK13009.1"/>
    <property type="match status" value="1"/>
</dbReference>
<sequence>MSDLTDPLFLASKLMACPSVTPKDEGAQDLLESWLKELGFTVHRQTFGEVPNLYATRGEGGKRLCFAGHTDVVPPGKTADWQNDPFEPKVEDGMLKGRGASDMKGAIGAFVAAVARAEDTPPLALLITGDEEGPGLDGTKKMLGWMEEQGHRIDHCLVGEPTSREALGDMMKVGRRGSMNCVVTVTGRQGHVAYPDRAENPIPVAVRIAEALRVLVLDNGYEHFQPSNLELTAITSAETAENVIPAEAALRFNVRFNPTWSGERLLESLHEAIDAAAEGARWSWNPRVSGEAFLNQDEELTVLVQTSVQEVTGKTPEPSTSGGTSDARFISKVCPTVEFGLPGATMHQVDEQVPAKDVEKLTDIYALIIERYGKLTA</sequence>
<evidence type="ECO:0000256" key="5">
    <source>
        <dbReference type="ARBA" id="ARBA00022391"/>
    </source>
</evidence>
<evidence type="ECO:0000256" key="12">
    <source>
        <dbReference type="ARBA" id="ARBA00023285"/>
    </source>
</evidence>
<evidence type="ECO:0000256" key="7">
    <source>
        <dbReference type="ARBA" id="ARBA00022723"/>
    </source>
</evidence>
<dbReference type="InterPro" id="IPR050072">
    <property type="entry name" value="Peptidase_M20A"/>
</dbReference>
<protein>
    <recommendedName>
        <fullName evidence="5 15">Succinyl-diaminopimelate desuccinylase</fullName>
        <shortName evidence="15">SDAP desuccinylase</shortName>
        <ecNumber evidence="4 15">3.5.1.18</ecNumber>
    </recommendedName>
    <alternativeName>
        <fullName evidence="13 15">N-succinyl-LL-2,6-diaminoheptanedioate amidohydrolase</fullName>
    </alternativeName>
</protein>
<feature type="binding site" evidence="15">
    <location>
        <position position="160"/>
    </location>
    <ligand>
        <name>Zn(2+)</name>
        <dbReference type="ChEBI" id="CHEBI:29105"/>
        <label>1</label>
    </ligand>
</feature>
<evidence type="ECO:0000256" key="4">
    <source>
        <dbReference type="ARBA" id="ARBA00011921"/>
    </source>
</evidence>
<comment type="cofactor">
    <cofactor evidence="15">
        <name>Zn(2+)</name>
        <dbReference type="ChEBI" id="CHEBI:29105"/>
    </cofactor>
    <cofactor evidence="15">
        <name>Co(2+)</name>
        <dbReference type="ChEBI" id="CHEBI:48828"/>
    </cofactor>
    <text evidence="15">Binds 2 Zn(2+) or Co(2+) ions per subunit.</text>
</comment>
<evidence type="ECO:0000256" key="14">
    <source>
        <dbReference type="ARBA" id="ARBA00051301"/>
    </source>
</evidence>
<evidence type="ECO:0000256" key="10">
    <source>
        <dbReference type="ARBA" id="ARBA00022915"/>
    </source>
</evidence>
<evidence type="ECO:0000256" key="1">
    <source>
        <dbReference type="ARBA" id="ARBA00005130"/>
    </source>
</evidence>
<evidence type="ECO:0000256" key="13">
    <source>
        <dbReference type="ARBA" id="ARBA00031891"/>
    </source>
</evidence>
<comment type="pathway">
    <text evidence="1 15">Amino-acid biosynthesis; L-lysine biosynthesis via DAP pathway; LL-2,6-diaminopimelate from (S)-tetrahydrodipicolinate (succinylase route): step 3/3.</text>
</comment>
<keyword evidence="18" id="KW-1185">Reference proteome</keyword>
<feature type="active site" description="Proton acceptor" evidence="15">
    <location>
        <position position="131"/>
    </location>
</feature>
<evidence type="ECO:0000256" key="8">
    <source>
        <dbReference type="ARBA" id="ARBA00022801"/>
    </source>
</evidence>
<dbReference type="InterPro" id="IPR036264">
    <property type="entry name" value="Bact_exopeptidase_dim_dom"/>
</dbReference>
<dbReference type="HAMAP" id="MF_01690">
    <property type="entry name" value="DapE"/>
    <property type="match status" value="1"/>
</dbReference>
<keyword evidence="12 15" id="KW-0170">Cobalt</keyword>
<dbReference type="Pfam" id="PF01546">
    <property type="entry name" value="Peptidase_M20"/>
    <property type="match status" value="1"/>
</dbReference>
<comment type="catalytic activity">
    <reaction evidence="14 15">
        <text>N-succinyl-(2S,6S)-2,6-diaminopimelate + H2O = (2S,6S)-2,6-diaminopimelate + succinate</text>
        <dbReference type="Rhea" id="RHEA:22608"/>
        <dbReference type="ChEBI" id="CHEBI:15377"/>
        <dbReference type="ChEBI" id="CHEBI:30031"/>
        <dbReference type="ChEBI" id="CHEBI:57609"/>
        <dbReference type="ChEBI" id="CHEBI:58087"/>
        <dbReference type="EC" id="3.5.1.18"/>
    </reaction>
</comment>
<dbReference type="AlphaFoldDB" id="A0A9X2LBC5"/>
<dbReference type="InterPro" id="IPR011650">
    <property type="entry name" value="Peptidase_M20_dimer"/>
</dbReference>
<feature type="binding site" evidence="15">
    <location>
        <position position="132"/>
    </location>
    <ligand>
        <name>Zn(2+)</name>
        <dbReference type="ChEBI" id="CHEBI:29105"/>
        <label>2</label>
    </ligand>
</feature>
<dbReference type="EMBL" id="JANIBC010000017">
    <property type="protein sequence ID" value="MCQ8186358.1"/>
    <property type="molecule type" value="Genomic_DNA"/>
</dbReference>
<evidence type="ECO:0000256" key="6">
    <source>
        <dbReference type="ARBA" id="ARBA00022605"/>
    </source>
</evidence>
<organism evidence="17 18">
    <name type="scientific">Parvularcula maris</name>
    <dbReference type="NCBI Taxonomy" id="2965077"/>
    <lineage>
        <taxon>Bacteria</taxon>
        <taxon>Pseudomonadati</taxon>
        <taxon>Pseudomonadota</taxon>
        <taxon>Alphaproteobacteria</taxon>
        <taxon>Parvularculales</taxon>
        <taxon>Parvularculaceae</taxon>
        <taxon>Parvularcula</taxon>
    </lineage>
</organism>
<dbReference type="Proteomes" id="UP001142610">
    <property type="component" value="Unassembled WGS sequence"/>
</dbReference>
<dbReference type="GO" id="GO:0050897">
    <property type="term" value="F:cobalt ion binding"/>
    <property type="evidence" value="ECO:0007669"/>
    <property type="project" value="UniProtKB-UniRule"/>
</dbReference>
<keyword evidence="9 15" id="KW-0862">Zinc</keyword>
<keyword evidence="6 15" id="KW-0028">Amino-acid biosynthesis</keyword>
<evidence type="ECO:0000256" key="2">
    <source>
        <dbReference type="ARBA" id="ARBA00006746"/>
    </source>
</evidence>
<dbReference type="NCBIfam" id="TIGR01246">
    <property type="entry name" value="dapE_proteo"/>
    <property type="match status" value="1"/>
</dbReference>
<dbReference type="SUPFAM" id="SSF53187">
    <property type="entry name" value="Zn-dependent exopeptidases"/>
    <property type="match status" value="1"/>
</dbReference>
<dbReference type="InterPro" id="IPR005941">
    <property type="entry name" value="DapE_proteobac"/>
</dbReference>
<keyword evidence="10 15" id="KW-0220">Diaminopimelate biosynthesis</keyword>
<dbReference type="Pfam" id="PF07687">
    <property type="entry name" value="M20_dimer"/>
    <property type="match status" value="1"/>
</dbReference>
<keyword evidence="7 15" id="KW-0479">Metal-binding</keyword>
<feature type="domain" description="Peptidase M20 dimerisation" evidence="16">
    <location>
        <begin position="173"/>
        <end position="278"/>
    </location>
</feature>
<comment type="subunit">
    <text evidence="3 15">Homodimer.</text>
</comment>
<name>A0A9X2LBC5_9PROT</name>
<dbReference type="Gene3D" id="3.40.630.10">
    <property type="entry name" value="Zn peptidases"/>
    <property type="match status" value="2"/>
</dbReference>
<dbReference type="GO" id="GO:0008270">
    <property type="term" value="F:zinc ion binding"/>
    <property type="evidence" value="ECO:0007669"/>
    <property type="project" value="UniProtKB-UniRule"/>
</dbReference>
<evidence type="ECO:0000313" key="17">
    <source>
        <dbReference type="EMBL" id="MCQ8186358.1"/>
    </source>
</evidence>
<comment type="caution">
    <text evidence="17">The sequence shown here is derived from an EMBL/GenBank/DDBJ whole genome shotgun (WGS) entry which is preliminary data.</text>
</comment>